<dbReference type="Gene3D" id="1.40.20.10">
    <property type="entry name" value="CHAD domain"/>
    <property type="match status" value="1"/>
</dbReference>
<reference evidence="3 4" key="1">
    <citation type="submission" date="2022-08" db="EMBL/GenBank/DDBJ databases">
        <title>Reclassification of Massilia species as members of the genera Telluria, Duganella, Pseudoduganella, Mokoshia gen. nov. and Zemynaea gen. nov. using orthogonal and non-orthogonal genome-based approaches.</title>
        <authorList>
            <person name="Bowman J.P."/>
        </authorList>
    </citation>
    <scope>NUCLEOTIDE SEQUENCE [LARGE SCALE GENOMIC DNA]</scope>
    <source>
        <strain evidence="3 4">JCM 31316</strain>
    </source>
</reference>
<dbReference type="Pfam" id="PF05235">
    <property type="entry name" value="CHAD"/>
    <property type="match status" value="1"/>
</dbReference>
<dbReference type="InterPro" id="IPR033469">
    <property type="entry name" value="CYTH-like_dom_sf"/>
</dbReference>
<dbReference type="PANTHER" id="PTHR39569">
    <property type="entry name" value="INORGANIC TRIPHOSPHATASE"/>
    <property type="match status" value="1"/>
</dbReference>
<name>A0ABT1ZMG8_9BURK</name>
<evidence type="ECO:0000313" key="4">
    <source>
        <dbReference type="Proteomes" id="UP001204151"/>
    </source>
</evidence>
<evidence type="ECO:0000313" key="3">
    <source>
        <dbReference type="EMBL" id="MCS0581112.1"/>
    </source>
</evidence>
<proteinExistence type="predicted"/>
<dbReference type="InterPro" id="IPR023577">
    <property type="entry name" value="CYTH_domain"/>
</dbReference>
<comment type="caution">
    <text evidence="3">The sequence shown here is derived from an EMBL/GenBank/DDBJ whole genome shotgun (WGS) entry which is preliminary data.</text>
</comment>
<dbReference type="RefSeq" id="WP_258815728.1">
    <property type="nucleotide sequence ID" value="NZ_JANUGW010000003.1"/>
</dbReference>
<sequence>MECEIKLAVDAASAAQLKKSAVLREHAVSKPSEEEHVDRYFDTGAFDLWKHGFALRVRSAGERHVQTLKGGGSAVAGLHRRTELEAEIPSETPDPDLFCKQLRVALPDLAHSVDGSTLGTEPVFVNRTKRTTWMLALPDGTHVECALDVGELQRGERTTPVRELELEVKDGDPACLYDLARRVHEATPVRIENVSKAERGYALATEDKAHAVKATPVKVKRKATLGDALGDILLNCLQQMQANEPGVMAGDVESLHQMRVGLRRLRAAQAMVRDVVQLPQPLVDDIEWLGHELGDARNWDVFVDTVLPGLPLTEAQKPSLARVEVAAREEAERHRARVRSAVGSPRYTTLMLALGGWIAGKGWQHTTLPADPLDGKVAKAASKLVREASARVRKRARGYDLKRPECLHKIRIAAKKERYAREFFTALSHDRKTTQRHDMLADMQDELGEINDAFVARDLVAQLRDKVPQEAGLLGFIEGVLAARAENAMPRARKHVKARLRARAGF</sequence>
<dbReference type="EMBL" id="JANUGW010000003">
    <property type="protein sequence ID" value="MCS0581112.1"/>
    <property type="molecule type" value="Genomic_DNA"/>
</dbReference>
<dbReference type="InterPro" id="IPR007899">
    <property type="entry name" value="CHAD_dom"/>
</dbReference>
<keyword evidence="4" id="KW-1185">Reference proteome</keyword>
<accession>A0ABT1ZMG8</accession>
<dbReference type="PROSITE" id="PS51707">
    <property type="entry name" value="CYTH"/>
    <property type="match status" value="1"/>
</dbReference>
<dbReference type="SUPFAM" id="SSF55154">
    <property type="entry name" value="CYTH-like phosphatases"/>
    <property type="match status" value="1"/>
</dbReference>
<dbReference type="PROSITE" id="PS51708">
    <property type="entry name" value="CHAD"/>
    <property type="match status" value="1"/>
</dbReference>
<feature type="domain" description="CYTH" evidence="1">
    <location>
        <begin position="1"/>
        <end position="207"/>
    </location>
</feature>
<dbReference type="SMART" id="SM00880">
    <property type="entry name" value="CHAD"/>
    <property type="match status" value="1"/>
</dbReference>
<evidence type="ECO:0000259" key="2">
    <source>
        <dbReference type="PROSITE" id="PS51708"/>
    </source>
</evidence>
<organism evidence="3 4">
    <name type="scientific">Massilia pinisoli</name>
    <dbReference type="NCBI Taxonomy" id="1772194"/>
    <lineage>
        <taxon>Bacteria</taxon>
        <taxon>Pseudomonadati</taxon>
        <taxon>Pseudomonadota</taxon>
        <taxon>Betaproteobacteria</taxon>
        <taxon>Burkholderiales</taxon>
        <taxon>Oxalobacteraceae</taxon>
        <taxon>Telluria group</taxon>
        <taxon>Massilia</taxon>
    </lineage>
</organism>
<dbReference type="Proteomes" id="UP001204151">
    <property type="component" value="Unassembled WGS sequence"/>
</dbReference>
<feature type="domain" description="CHAD" evidence="2">
    <location>
        <begin position="222"/>
        <end position="505"/>
    </location>
</feature>
<dbReference type="Pfam" id="PF01928">
    <property type="entry name" value="CYTH"/>
    <property type="match status" value="1"/>
</dbReference>
<gene>
    <name evidence="3" type="ORF">NX784_05870</name>
</gene>
<dbReference type="CDD" id="cd07756">
    <property type="entry name" value="CYTH-like_Pase_CHAD"/>
    <property type="match status" value="1"/>
</dbReference>
<dbReference type="SMART" id="SM01118">
    <property type="entry name" value="CYTH"/>
    <property type="match status" value="1"/>
</dbReference>
<dbReference type="Gene3D" id="2.40.320.10">
    <property type="entry name" value="Hypothetical Protein Pfu-838710-001"/>
    <property type="match status" value="1"/>
</dbReference>
<dbReference type="InterPro" id="IPR038186">
    <property type="entry name" value="CHAD_dom_sf"/>
</dbReference>
<protein>
    <submittedName>
        <fullName evidence="3">CYTH and CHAD domain-containing protein</fullName>
    </submittedName>
</protein>
<dbReference type="InterPro" id="IPR039013">
    <property type="entry name" value="YgiF"/>
</dbReference>
<dbReference type="PANTHER" id="PTHR39569:SF1">
    <property type="entry name" value="INORGANIC TRIPHOSPHATASE"/>
    <property type="match status" value="1"/>
</dbReference>
<evidence type="ECO:0000259" key="1">
    <source>
        <dbReference type="PROSITE" id="PS51707"/>
    </source>
</evidence>